<name>A0A2H5N157_CITUN</name>
<accession>A0A2H5N157</accession>
<keyword evidence="1" id="KW-0472">Membrane</keyword>
<proteinExistence type="predicted"/>
<reference evidence="2 3" key="1">
    <citation type="journal article" date="2017" name="Front. Genet.">
        <title>Draft sequencing of the heterozygous diploid genome of Satsuma (Citrus unshiu Marc.) using a hybrid assembly approach.</title>
        <authorList>
            <person name="Shimizu T."/>
            <person name="Tanizawa Y."/>
            <person name="Mochizuki T."/>
            <person name="Nagasaki H."/>
            <person name="Yoshioka T."/>
            <person name="Toyoda A."/>
            <person name="Fujiyama A."/>
            <person name="Kaminuma E."/>
            <person name="Nakamura Y."/>
        </authorList>
    </citation>
    <scope>NUCLEOTIDE SEQUENCE [LARGE SCALE GENOMIC DNA]</scope>
    <source>
        <strain evidence="3">cv. Miyagawa wase</strain>
    </source>
</reference>
<evidence type="ECO:0000313" key="3">
    <source>
        <dbReference type="Proteomes" id="UP000236630"/>
    </source>
</evidence>
<dbReference type="AlphaFoldDB" id="A0A2H5N157"/>
<protein>
    <submittedName>
        <fullName evidence="2">Uncharacterized protein</fullName>
    </submittedName>
</protein>
<evidence type="ECO:0000256" key="1">
    <source>
        <dbReference type="SAM" id="Phobius"/>
    </source>
</evidence>
<comment type="caution">
    <text evidence="2">The sequence shown here is derived from an EMBL/GenBank/DDBJ whole genome shotgun (WGS) entry which is preliminary data.</text>
</comment>
<evidence type="ECO:0000313" key="2">
    <source>
        <dbReference type="EMBL" id="GAY33802.1"/>
    </source>
</evidence>
<feature type="transmembrane region" description="Helical" evidence="1">
    <location>
        <begin position="86"/>
        <end position="104"/>
    </location>
</feature>
<dbReference type="EMBL" id="BDQV01005860">
    <property type="protein sequence ID" value="GAY33802.1"/>
    <property type="molecule type" value="Genomic_DNA"/>
</dbReference>
<organism evidence="2 3">
    <name type="scientific">Citrus unshiu</name>
    <name type="common">Satsuma mandarin</name>
    <name type="synonym">Citrus nobilis var. unshiu</name>
    <dbReference type="NCBI Taxonomy" id="55188"/>
    <lineage>
        <taxon>Eukaryota</taxon>
        <taxon>Viridiplantae</taxon>
        <taxon>Streptophyta</taxon>
        <taxon>Embryophyta</taxon>
        <taxon>Tracheophyta</taxon>
        <taxon>Spermatophyta</taxon>
        <taxon>Magnoliopsida</taxon>
        <taxon>eudicotyledons</taxon>
        <taxon>Gunneridae</taxon>
        <taxon>Pentapetalae</taxon>
        <taxon>rosids</taxon>
        <taxon>malvids</taxon>
        <taxon>Sapindales</taxon>
        <taxon>Rutaceae</taxon>
        <taxon>Aurantioideae</taxon>
        <taxon>Citrus</taxon>
    </lineage>
</organism>
<keyword evidence="3" id="KW-1185">Reference proteome</keyword>
<dbReference type="Proteomes" id="UP000236630">
    <property type="component" value="Unassembled WGS sequence"/>
</dbReference>
<keyword evidence="1" id="KW-0812">Transmembrane</keyword>
<keyword evidence="1" id="KW-1133">Transmembrane helix</keyword>
<sequence length="105" mass="11801">MMHGNNFTMMLYKLSKQNKKMIKIRLIKIHGYPKAMQVSQKSLSSISSFTFLLILLLIPISQLEYSSSSSAASAHPIVFCHAATQLVFMTVVCWDSMAFGSFSFL</sequence>
<gene>
    <name evidence="2" type="ORF">CUMW_285780</name>
</gene>